<evidence type="ECO:0000313" key="2">
    <source>
        <dbReference type="EMBL" id="TCD70099.1"/>
    </source>
</evidence>
<sequence length="374" mass="42524">MFSQWTRSLRYRDYAPLPGGHAKSRNGQYSRTALFALGVVVLSFALNLYFVISAWLAWPSPLDNYQTLNQGPLVSRALLSSLPPINSQKNAIVTTLYTNNFAAAVATLGHSLKKSDTTARLILLYLPDKISEEALCIATSSGFVAQPVARIPPPRNGRGVHRHFQDQYTKLTLWTLDQQGIDAVVYLDADTLVKQNLDELFRLPYNFAAVPDIFLDYRGFSLSFNAGVMFVRPSTTVFNTMVDQIGTANYRAEDAEQSFLNHFYGAEAVRLPYMYNGNQALKKRSPKLWAGIAPELRLVHFTMVKPFLGRDYAEVKLKDLDQHSLKQAKNKGGIYKDEVLWWRDMWLETRRSYSQQMAQCQRTEFRRDNLTISA</sequence>
<reference evidence="2 3" key="1">
    <citation type="submission" date="2018-11" db="EMBL/GenBank/DDBJ databases">
        <title>Genome assembly of Steccherinum ochraceum LE-BIN_3174, the white-rot fungus of the Steccherinaceae family (The Residual Polyporoid clade, Polyporales, Basidiomycota).</title>
        <authorList>
            <person name="Fedorova T.V."/>
            <person name="Glazunova O.A."/>
            <person name="Landesman E.O."/>
            <person name="Moiseenko K.V."/>
            <person name="Psurtseva N.V."/>
            <person name="Savinova O.S."/>
            <person name="Shakhova N.V."/>
            <person name="Tyazhelova T.V."/>
            <person name="Vasina D.V."/>
        </authorList>
    </citation>
    <scope>NUCLEOTIDE SEQUENCE [LARGE SCALE GENOMIC DNA]</scope>
    <source>
        <strain evidence="2 3">LE-BIN_3174</strain>
    </source>
</reference>
<dbReference type="GO" id="GO:0016757">
    <property type="term" value="F:glycosyltransferase activity"/>
    <property type="evidence" value="ECO:0007669"/>
    <property type="project" value="InterPro"/>
</dbReference>
<dbReference type="PANTHER" id="PTHR11183">
    <property type="entry name" value="GLYCOGENIN SUBFAMILY MEMBER"/>
    <property type="match status" value="1"/>
</dbReference>
<dbReference type="Proteomes" id="UP000292702">
    <property type="component" value="Unassembled WGS sequence"/>
</dbReference>
<protein>
    <recommendedName>
        <fullName evidence="4">Glycogenin glucosyltransferase</fullName>
    </recommendedName>
</protein>
<dbReference type="InterPro" id="IPR029044">
    <property type="entry name" value="Nucleotide-diphossugar_trans"/>
</dbReference>
<dbReference type="InterPro" id="IPR002495">
    <property type="entry name" value="Glyco_trans_8"/>
</dbReference>
<dbReference type="Gene3D" id="3.90.550.10">
    <property type="entry name" value="Spore Coat Polysaccharide Biosynthesis Protein SpsA, Chain A"/>
    <property type="match status" value="1"/>
</dbReference>
<comment type="caution">
    <text evidence="2">The sequence shown here is derived from an EMBL/GenBank/DDBJ whole genome shotgun (WGS) entry which is preliminary data.</text>
</comment>
<keyword evidence="3" id="KW-1185">Reference proteome</keyword>
<organism evidence="2 3">
    <name type="scientific">Steccherinum ochraceum</name>
    <dbReference type="NCBI Taxonomy" id="92696"/>
    <lineage>
        <taxon>Eukaryota</taxon>
        <taxon>Fungi</taxon>
        <taxon>Dikarya</taxon>
        <taxon>Basidiomycota</taxon>
        <taxon>Agaricomycotina</taxon>
        <taxon>Agaricomycetes</taxon>
        <taxon>Polyporales</taxon>
        <taxon>Steccherinaceae</taxon>
        <taxon>Steccherinum</taxon>
    </lineage>
</organism>
<evidence type="ECO:0000313" key="3">
    <source>
        <dbReference type="Proteomes" id="UP000292702"/>
    </source>
</evidence>
<proteinExistence type="predicted"/>
<keyword evidence="1" id="KW-0812">Transmembrane</keyword>
<dbReference type="InterPro" id="IPR050587">
    <property type="entry name" value="GNT1/Glycosyltrans_8"/>
</dbReference>
<keyword evidence="1" id="KW-0472">Membrane</keyword>
<dbReference type="SUPFAM" id="SSF53448">
    <property type="entry name" value="Nucleotide-diphospho-sugar transferases"/>
    <property type="match status" value="1"/>
</dbReference>
<gene>
    <name evidence="2" type="ORF">EIP91_004828</name>
</gene>
<dbReference type="Pfam" id="PF01501">
    <property type="entry name" value="Glyco_transf_8"/>
    <property type="match status" value="1"/>
</dbReference>
<evidence type="ECO:0000256" key="1">
    <source>
        <dbReference type="SAM" id="Phobius"/>
    </source>
</evidence>
<dbReference type="AlphaFoldDB" id="A0A4R0RW83"/>
<keyword evidence="1" id="KW-1133">Transmembrane helix</keyword>
<dbReference type="EMBL" id="RWJN01000027">
    <property type="protein sequence ID" value="TCD70099.1"/>
    <property type="molecule type" value="Genomic_DNA"/>
</dbReference>
<name>A0A4R0RW83_9APHY</name>
<dbReference type="STRING" id="92696.A0A4R0RW83"/>
<evidence type="ECO:0008006" key="4">
    <source>
        <dbReference type="Google" id="ProtNLM"/>
    </source>
</evidence>
<dbReference type="OrthoDB" id="2014201at2759"/>
<feature type="transmembrane region" description="Helical" evidence="1">
    <location>
        <begin position="33"/>
        <end position="58"/>
    </location>
</feature>
<accession>A0A4R0RW83</accession>